<dbReference type="OrthoDB" id="233246at2"/>
<sequence>MTQRSILVLAACCWLVSFESASAQFGNGGGFGGNQPGGGSGIVIDAEGVIELRQVRPLPPAALKKQIDKFASGSLPADVIVATEERIVSLKNLSTLLRERLDANKPVPLEVAYLAGLQRIDTVAFDPEAGDIFLVGPADAFGPDNVGRMVGRSNGRPVMRLEDLITALRCEGSTRGSIGCSIDPTADNMARLQDYLRSNSSPATTGEVQQRFRMMATVLGPQEISIWGVPDGSHFALALVEADLRMKRIAMGSEPAGVPGVRSHLSLLRPQGNSLQRWWFVPFYEPLETNAEQTVFRLKGQRAKLMAQEEISDASGRRDDAKFTRPSTEKFAQLFTENFQELADHTPAFGELQNLYDLAVAATLIRQSSGRRAAPDFMTLLLSDERLQPATYPVPKTVPSASTFRTAGAGSLIGLVGGVTIDLQPVVRSTRTGTTPRVDSLRQTVGNTKLFGDAAK</sequence>
<dbReference type="EMBL" id="FOQD01000029">
    <property type="protein sequence ID" value="SFJ68401.1"/>
    <property type="molecule type" value="Genomic_DNA"/>
</dbReference>
<evidence type="ECO:0000313" key="2">
    <source>
        <dbReference type="EMBL" id="SFJ68401.1"/>
    </source>
</evidence>
<evidence type="ECO:0000313" key="3">
    <source>
        <dbReference type="Proteomes" id="UP000199518"/>
    </source>
</evidence>
<protein>
    <recommendedName>
        <fullName evidence="4">DUF1598 domain-containing protein</fullName>
    </recommendedName>
</protein>
<dbReference type="Proteomes" id="UP000199518">
    <property type="component" value="Unassembled WGS sequence"/>
</dbReference>
<keyword evidence="3" id="KW-1185">Reference proteome</keyword>
<evidence type="ECO:0008006" key="4">
    <source>
        <dbReference type="Google" id="ProtNLM"/>
    </source>
</evidence>
<feature type="signal peptide" evidence="1">
    <location>
        <begin position="1"/>
        <end position="23"/>
    </location>
</feature>
<proteinExistence type="predicted"/>
<name>A0A1I3TFE7_9PLAN</name>
<evidence type="ECO:0000256" key="1">
    <source>
        <dbReference type="SAM" id="SignalP"/>
    </source>
</evidence>
<dbReference type="InterPro" id="IPR011487">
    <property type="entry name" value="DUF1598"/>
</dbReference>
<feature type="chain" id="PRO_5011504482" description="DUF1598 domain-containing protein" evidence="1">
    <location>
        <begin position="24"/>
        <end position="456"/>
    </location>
</feature>
<keyword evidence="1" id="KW-0732">Signal</keyword>
<organism evidence="2 3">
    <name type="scientific">Planctomicrobium piriforme</name>
    <dbReference type="NCBI Taxonomy" id="1576369"/>
    <lineage>
        <taxon>Bacteria</taxon>
        <taxon>Pseudomonadati</taxon>
        <taxon>Planctomycetota</taxon>
        <taxon>Planctomycetia</taxon>
        <taxon>Planctomycetales</taxon>
        <taxon>Planctomycetaceae</taxon>
        <taxon>Planctomicrobium</taxon>
    </lineage>
</organism>
<dbReference type="AlphaFoldDB" id="A0A1I3TFE7"/>
<dbReference type="Pfam" id="PF07643">
    <property type="entry name" value="DUF1598"/>
    <property type="match status" value="1"/>
</dbReference>
<accession>A0A1I3TFE7</accession>
<gene>
    <name evidence="2" type="ORF">SAMN05421753_12911</name>
</gene>
<reference evidence="3" key="1">
    <citation type="submission" date="2016-10" db="EMBL/GenBank/DDBJ databases">
        <authorList>
            <person name="Varghese N."/>
            <person name="Submissions S."/>
        </authorList>
    </citation>
    <scope>NUCLEOTIDE SEQUENCE [LARGE SCALE GENOMIC DNA]</scope>
    <source>
        <strain evidence="3">DSM 26348</strain>
    </source>
</reference>
<dbReference type="RefSeq" id="WP_092057160.1">
    <property type="nucleotide sequence ID" value="NZ_FOQD01000029.1"/>
</dbReference>